<evidence type="ECO:0000313" key="1">
    <source>
        <dbReference type="EMBL" id="GET38647.1"/>
    </source>
</evidence>
<dbReference type="NCBIfam" id="TIGR00278">
    <property type="entry name" value="membrane protein insertion efficiency factor YidD"/>
    <property type="match status" value="1"/>
</dbReference>
<proteinExistence type="predicted"/>
<dbReference type="RefSeq" id="WP_226582655.1">
    <property type="nucleotide sequence ID" value="NZ_BLAY01000049.1"/>
</dbReference>
<dbReference type="Proteomes" id="UP001050975">
    <property type="component" value="Unassembled WGS sequence"/>
</dbReference>
<evidence type="ECO:0000313" key="2">
    <source>
        <dbReference type="Proteomes" id="UP001050975"/>
    </source>
</evidence>
<organism evidence="1 2">
    <name type="scientific">Microseira wollei NIES-4236</name>
    <dbReference type="NCBI Taxonomy" id="2530354"/>
    <lineage>
        <taxon>Bacteria</taxon>
        <taxon>Bacillati</taxon>
        <taxon>Cyanobacteriota</taxon>
        <taxon>Cyanophyceae</taxon>
        <taxon>Oscillatoriophycideae</taxon>
        <taxon>Aerosakkonematales</taxon>
        <taxon>Aerosakkonemataceae</taxon>
        <taxon>Microseira</taxon>
    </lineage>
</organism>
<dbReference type="SMART" id="SM01234">
    <property type="entry name" value="Haemolytic"/>
    <property type="match status" value="1"/>
</dbReference>
<gene>
    <name evidence="1" type="ORF">MiSe_34060</name>
</gene>
<evidence type="ECO:0008006" key="3">
    <source>
        <dbReference type="Google" id="ProtNLM"/>
    </source>
</evidence>
<dbReference type="InterPro" id="IPR002696">
    <property type="entry name" value="Membr_insert_effic_factor_YidD"/>
</dbReference>
<dbReference type="AlphaFoldDB" id="A0AAV3XE54"/>
<comment type="caution">
    <text evidence="1">The sequence shown here is derived from an EMBL/GenBank/DDBJ whole genome shotgun (WGS) entry which is preliminary data.</text>
</comment>
<dbReference type="EMBL" id="BLAY01000049">
    <property type="protein sequence ID" value="GET38647.1"/>
    <property type="molecule type" value="Genomic_DNA"/>
</dbReference>
<keyword evidence="2" id="KW-1185">Reference proteome</keyword>
<accession>A0AAV3XE54</accession>
<name>A0AAV3XE54_9CYAN</name>
<protein>
    <recommendedName>
        <fullName evidence="3">Membrane protein insertion efficiency factor YidD</fullName>
    </recommendedName>
</protein>
<reference evidence="1" key="1">
    <citation type="submission" date="2019-10" db="EMBL/GenBank/DDBJ databases">
        <title>Draft genome sequece of Microseira wollei NIES-4236.</title>
        <authorList>
            <person name="Yamaguchi H."/>
            <person name="Suzuki S."/>
            <person name="Kawachi M."/>
        </authorList>
    </citation>
    <scope>NUCLEOTIDE SEQUENCE</scope>
    <source>
        <strain evidence="1">NIES-4236</strain>
    </source>
</reference>
<sequence>MQTSTFDTQARTVALNAISAYQQHISPIKGFCCPHRLLHGDESCSEYVKRMFAEQNLLSAVQSSVQRFRDCTAASLTLKAAQTTAGFRCIIIPCCLPI</sequence>